<dbReference type="GO" id="GO:0043190">
    <property type="term" value="C:ATP-binding cassette (ABC) transporter complex"/>
    <property type="evidence" value="ECO:0007669"/>
    <property type="project" value="InterPro"/>
</dbReference>
<dbReference type="InterPro" id="IPR039424">
    <property type="entry name" value="SBP_5"/>
</dbReference>
<evidence type="ECO:0000256" key="5">
    <source>
        <dbReference type="SAM" id="SignalP"/>
    </source>
</evidence>
<dbReference type="SUPFAM" id="SSF53850">
    <property type="entry name" value="Periplasmic binding protein-like II"/>
    <property type="match status" value="1"/>
</dbReference>
<dbReference type="InterPro" id="IPR030678">
    <property type="entry name" value="Peptide/Ni-bd"/>
</dbReference>
<keyword evidence="8" id="KW-1185">Reference proteome</keyword>
<gene>
    <name evidence="7" type="ORF">IO98_16930</name>
</gene>
<dbReference type="CDD" id="cd00995">
    <property type="entry name" value="PBP2_NikA_DppA_OppA_like"/>
    <property type="match status" value="1"/>
</dbReference>
<dbReference type="InterPro" id="IPR000914">
    <property type="entry name" value="SBP_5_dom"/>
</dbReference>
<evidence type="ECO:0000256" key="4">
    <source>
        <dbReference type="SAM" id="MobiDB-lite"/>
    </source>
</evidence>
<organism evidence="7 8">
    <name type="scientific">Lacrimispora celerecrescens</name>
    <dbReference type="NCBI Taxonomy" id="29354"/>
    <lineage>
        <taxon>Bacteria</taxon>
        <taxon>Bacillati</taxon>
        <taxon>Bacillota</taxon>
        <taxon>Clostridia</taxon>
        <taxon>Lachnospirales</taxon>
        <taxon>Lachnospiraceae</taxon>
        <taxon>Lacrimispora</taxon>
    </lineage>
</organism>
<evidence type="ECO:0000256" key="3">
    <source>
        <dbReference type="ARBA" id="ARBA00022729"/>
    </source>
</evidence>
<evidence type="ECO:0000313" key="8">
    <source>
        <dbReference type="Proteomes" id="UP000028525"/>
    </source>
</evidence>
<feature type="signal peptide" evidence="5">
    <location>
        <begin position="1"/>
        <end position="29"/>
    </location>
</feature>
<dbReference type="Gene3D" id="3.10.105.10">
    <property type="entry name" value="Dipeptide-binding Protein, Domain 3"/>
    <property type="match status" value="1"/>
</dbReference>
<dbReference type="STRING" id="29354.IO98_16930"/>
<dbReference type="OrthoDB" id="9801912at2"/>
<accession>A0A084JJK0</accession>
<dbReference type="PROSITE" id="PS51257">
    <property type="entry name" value="PROKAR_LIPOPROTEIN"/>
    <property type="match status" value="1"/>
</dbReference>
<evidence type="ECO:0000256" key="1">
    <source>
        <dbReference type="ARBA" id="ARBA00005695"/>
    </source>
</evidence>
<dbReference type="AlphaFoldDB" id="A0A084JJK0"/>
<feature type="compositionally biased region" description="Polar residues" evidence="4">
    <location>
        <begin position="31"/>
        <end position="55"/>
    </location>
</feature>
<feature type="domain" description="Solute-binding protein family 5" evidence="6">
    <location>
        <begin position="103"/>
        <end position="482"/>
    </location>
</feature>
<protein>
    <recommendedName>
        <fullName evidence="6">Solute-binding protein family 5 domain-containing protein</fullName>
    </recommendedName>
</protein>
<keyword evidence="3 5" id="KW-0732">Signal</keyword>
<dbReference type="RefSeq" id="WP_038283058.1">
    <property type="nucleotide sequence ID" value="NZ_JPME01000020.1"/>
</dbReference>
<comment type="similarity">
    <text evidence="1">Belongs to the bacterial solute-binding protein 5 family.</text>
</comment>
<dbReference type="PIRSF" id="PIRSF002741">
    <property type="entry name" value="MppA"/>
    <property type="match status" value="1"/>
</dbReference>
<dbReference type="GO" id="GO:0042597">
    <property type="term" value="C:periplasmic space"/>
    <property type="evidence" value="ECO:0007669"/>
    <property type="project" value="UniProtKB-ARBA"/>
</dbReference>
<dbReference type="Proteomes" id="UP000028525">
    <property type="component" value="Unassembled WGS sequence"/>
</dbReference>
<keyword evidence="2" id="KW-0813">Transport</keyword>
<dbReference type="GO" id="GO:1904680">
    <property type="term" value="F:peptide transmembrane transporter activity"/>
    <property type="evidence" value="ECO:0007669"/>
    <property type="project" value="TreeGrafter"/>
</dbReference>
<dbReference type="Pfam" id="PF00496">
    <property type="entry name" value="SBP_bac_5"/>
    <property type="match status" value="1"/>
</dbReference>
<dbReference type="GO" id="GO:0015833">
    <property type="term" value="P:peptide transport"/>
    <property type="evidence" value="ECO:0007669"/>
    <property type="project" value="TreeGrafter"/>
</dbReference>
<proteinExistence type="inferred from homology"/>
<evidence type="ECO:0000259" key="6">
    <source>
        <dbReference type="Pfam" id="PF00496"/>
    </source>
</evidence>
<dbReference type="EMBL" id="JPME01000020">
    <property type="protein sequence ID" value="KEZ89134.1"/>
    <property type="molecule type" value="Genomic_DNA"/>
</dbReference>
<feature type="region of interest" description="Disordered" evidence="4">
    <location>
        <begin position="31"/>
        <end position="57"/>
    </location>
</feature>
<dbReference type="Gene3D" id="3.90.76.10">
    <property type="entry name" value="Dipeptide-binding Protein, Domain 1"/>
    <property type="match status" value="1"/>
</dbReference>
<dbReference type="PANTHER" id="PTHR30290">
    <property type="entry name" value="PERIPLASMIC BINDING COMPONENT OF ABC TRANSPORTER"/>
    <property type="match status" value="1"/>
</dbReference>
<feature type="chain" id="PRO_5001777239" description="Solute-binding protein family 5 domain-containing protein" evidence="5">
    <location>
        <begin position="30"/>
        <end position="560"/>
    </location>
</feature>
<dbReference type="PANTHER" id="PTHR30290:SF9">
    <property type="entry name" value="OLIGOPEPTIDE-BINDING PROTEIN APPA"/>
    <property type="match status" value="1"/>
</dbReference>
<name>A0A084JJK0_9FIRM</name>
<evidence type="ECO:0000256" key="2">
    <source>
        <dbReference type="ARBA" id="ARBA00022448"/>
    </source>
</evidence>
<evidence type="ECO:0000313" key="7">
    <source>
        <dbReference type="EMBL" id="KEZ89134.1"/>
    </source>
</evidence>
<reference evidence="7 8" key="1">
    <citation type="submission" date="2014-07" db="EMBL/GenBank/DDBJ databases">
        <title>Draft genome of Clostridium celerecrescens 152B isolated from sediments associated with methane hydrate from Krishna Godavari basin.</title>
        <authorList>
            <person name="Honkalas V.S."/>
            <person name="Dabir A.P."/>
            <person name="Arora P."/>
            <person name="Dhakephalkar P.K."/>
        </authorList>
    </citation>
    <scope>NUCLEOTIDE SEQUENCE [LARGE SCALE GENOMIC DNA]</scope>
    <source>
        <strain evidence="7 8">152B</strain>
    </source>
</reference>
<sequence length="560" mass="60897">MKKAVFQKLHKAIGVMLVFAMVVSLAACAKSNPSPGTENPAKGNTTEDQSAQGGSTEDKIVNIGMTDSISSVNPLLMDATEIMKTSTALEFLPLVELNRNLEFEGMLASSITTEDNIHFTVNIDPNASWSDGQPVTADDVVYTVLKLSSPVRANASMALYAIEGVGDDGFSEEGATELSGVKAIDSKTVEFTTKYQMALTTFQNTYGRYILTLPKHILESVADEDLAGYDWFNAPTVVNGPYRITSVDLQHYVSYEANDTYWKGTPKINRLNIKIVPAAQLLTGLQSGEIDFVQQTTGNILQEDYASVEALGNVTVNYGAPVINQSIFFNTATVTDPRIRQAILYGIDRPSIITGLLNGKGEVVDGFLSSAGPFYDESLTPTAYDPEKAKELVAQAVADGWDASKTLNFYVNSGDTTFCQAADYIAAKLLEIGIKVQVTTVDLSSLMTKAGSKDFDLLAVQYTYAPVDPYPDINWLLSADGWTGYVNDTITQALEATQATSDINEIKKQYLKIDTVMQQEVPMISSYIISAIGAVNKRVMNATPDVYGSFNNIHEWDVTQ</sequence>
<comment type="caution">
    <text evidence="7">The sequence shown here is derived from an EMBL/GenBank/DDBJ whole genome shotgun (WGS) entry which is preliminary data.</text>
</comment>
<dbReference type="Gene3D" id="3.40.190.10">
    <property type="entry name" value="Periplasmic binding protein-like II"/>
    <property type="match status" value="1"/>
</dbReference>